<dbReference type="PANTHER" id="PTHR48063">
    <property type="entry name" value="LRR RECEPTOR-LIKE KINASE"/>
    <property type="match status" value="1"/>
</dbReference>
<keyword evidence="15" id="KW-1185">Reference proteome</keyword>
<keyword evidence="5 12" id="KW-0812">Transmembrane</keyword>
<keyword evidence="3" id="KW-1003">Cell membrane</keyword>
<sequence>MDSSQVFGGAEECHSSESGWTMYIGSPVQGEEDDDIDPSGYDAHGEFDGLAEENHKANHHDANSDDSMASDASSGPSHREQPWKAGRGITEYYKGHDANVDGKHCSSHKSKKAGVKKNRHEKKNKEKDEAEVAAKGVKHFTQGSKAQSEAIDKVLHLKFAGLSAFSNAILPASLVFQHVLYPPESVIQTILKDLKDISSGWRKLEKSSVNTNLCSDLGLPTQLFDGKLCFEILEIATATFLLPILTLILVLNACERRQMQVSSMASDSLQYFLFLVLISQAINPWIKQGFCTENSRDRCNEIERKSLLQFKESLSDPSGRLSSWTGESCCKWKGVTCDIKTGHVVKLNLRNPFPQTFDPTPESFDGNGMVYELSGKVSPALVNLQHLSYFDLSMNNFQGTQIPGFLGSVTRLKYLNLSGASFAGKIPSSIGNLSGLHYLDLNSYTDEPVKNDIQWLSGLSSLRYLDLGGLDLSRASSHWLRTINMLASLSELHLSQCQLLNLPNSLPFINITSLSALDLSRNNFNSTMPNWLFNLSSLTDLDLSSNYGIRGQLSRNLGNLCKLRALNLNSNNIFGTLTEVIDGLSECTNSSMETLDLTFNQLSGNIPNSLGFLKNLRSLRLRNNSFTGSIPDTIGNLSSLEQLYLSYNQMSGAIPESLGKLVSLVYLDLHENSWEGVITEAHLVNMSRLTEISIGKLSENISVVFNISPDWIPPFKLKFVQIQSCQLGPKFPTWLKNQDQLKNLIINFARISDSIPEWFLRLGLHLDELDLAYNNLSGMPPNSLQFNLGSNVDLSSNSFKGPLPLWSSNLTTLYLRNNSFSGPIPRDIGMVLPLLTDLDISRNSLTGGIPLSIGNMTSLTTLVISNNRLSGDIPDFWSNIPDLYILDMSNNSLTGRIPTSIGSLSFVKFLILSGNNLSGKLPSSLRNCTSTFSLDLGDNQLSGRLPAWIGKDMPSLLILRLRNNSLTGNIPSSICALSSLHILDLSENSLSGIIPTCLGNLSGFKAGLKTEDTEPYEGRLQVVAKGRVLVYQSTLYLVNSIDLSSNKFRGNIPAELTSLFRLGTLNLSMNGLTGPIPETIGRLERIETLDLSMNKLTGRIPQSMAALTFLNHLNLSHNNLSGRIPTGNQFQTLTDPSIYEGNIALCGDPLPTKCENSGTKPYPGGNVDEDENEEDDLEKLWFFLVVGLGYFLGFWGVCASLILKKSWGDAYFNFLLGLKDRIFDLAFAKWRKA</sequence>
<dbReference type="GeneID" id="113738851"/>
<comment type="similarity">
    <text evidence="2">Belongs to the RLP family.</text>
</comment>
<dbReference type="InterPro" id="IPR032675">
    <property type="entry name" value="LRR_dom_sf"/>
</dbReference>
<keyword evidence="8 12" id="KW-1133">Transmembrane helix</keyword>
<reference evidence="16" key="1">
    <citation type="submission" date="2025-08" db="UniProtKB">
        <authorList>
            <consortium name="RefSeq"/>
        </authorList>
    </citation>
    <scope>IDENTIFICATION</scope>
    <source>
        <tissue evidence="16">Leaves</tissue>
    </source>
</reference>
<evidence type="ECO:0000313" key="16">
    <source>
        <dbReference type="RefSeq" id="XP_071900877.1"/>
    </source>
</evidence>
<keyword evidence="6" id="KW-0732">Signal</keyword>
<dbReference type="SMART" id="SM00369">
    <property type="entry name" value="LRR_TYP"/>
    <property type="match status" value="11"/>
</dbReference>
<evidence type="ECO:0000256" key="12">
    <source>
        <dbReference type="SAM" id="Phobius"/>
    </source>
</evidence>
<dbReference type="Pfam" id="PF00560">
    <property type="entry name" value="LRR_1"/>
    <property type="match status" value="10"/>
</dbReference>
<feature type="domain" description="Leucine-rich repeat-containing N-terminal plant-type" evidence="13">
    <location>
        <begin position="303"/>
        <end position="338"/>
    </location>
</feature>
<dbReference type="InterPro" id="IPR001611">
    <property type="entry name" value="Leu-rich_rpt"/>
</dbReference>
<name>A0ABM4U0S9_COFAR</name>
<feature type="region of interest" description="Disordered" evidence="11">
    <location>
        <begin position="100"/>
        <end position="130"/>
    </location>
</feature>
<evidence type="ECO:0000256" key="5">
    <source>
        <dbReference type="ARBA" id="ARBA00022692"/>
    </source>
</evidence>
<feature type="compositionally biased region" description="Basic and acidic residues" evidence="11">
    <location>
        <begin position="43"/>
        <end position="63"/>
    </location>
</feature>
<evidence type="ECO:0000259" key="13">
    <source>
        <dbReference type="Pfam" id="PF08263"/>
    </source>
</evidence>
<dbReference type="RefSeq" id="XP_071900877.1">
    <property type="nucleotide sequence ID" value="XM_072044776.1"/>
</dbReference>
<keyword evidence="4" id="KW-0433">Leucine-rich repeat</keyword>
<evidence type="ECO:0000256" key="2">
    <source>
        <dbReference type="ARBA" id="ARBA00009592"/>
    </source>
</evidence>
<dbReference type="InterPro" id="IPR013210">
    <property type="entry name" value="LRR_N_plant-typ"/>
</dbReference>
<feature type="compositionally biased region" description="Basic residues" evidence="11">
    <location>
        <begin position="105"/>
        <end position="122"/>
    </location>
</feature>
<proteinExistence type="inferred from homology"/>
<evidence type="ECO:0000256" key="8">
    <source>
        <dbReference type="ARBA" id="ARBA00022989"/>
    </source>
</evidence>
<dbReference type="SUPFAM" id="SSF52047">
    <property type="entry name" value="RNI-like"/>
    <property type="match status" value="1"/>
</dbReference>
<dbReference type="Pfam" id="PF08263">
    <property type="entry name" value="LRRNT_2"/>
    <property type="match status" value="1"/>
</dbReference>
<dbReference type="Pfam" id="PF23598">
    <property type="entry name" value="LRR_14"/>
    <property type="match status" value="1"/>
</dbReference>
<evidence type="ECO:0000256" key="6">
    <source>
        <dbReference type="ARBA" id="ARBA00022729"/>
    </source>
</evidence>
<evidence type="ECO:0000256" key="1">
    <source>
        <dbReference type="ARBA" id="ARBA00004251"/>
    </source>
</evidence>
<feature type="transmembrane region" description="Helical" evidence="12">
    <location>
        <begin position="1180"/>
        <end position="1203"/>
    </location>
</feature>
<evidence type="ECO:0000256" key="11">
    <source>
        <dbReference type="SAM" id="MobiDB-lite"/>
    </source>
</evidence>
<keyword evidence="9 12" id="KW-0472">Membrane</keyword>
<dbReference type="InterPro" id="IPR046956">
    <property type="entry name" value="RLP23-like"/>
</dbReference>
<feature type="compositionally biased region" description="Low complexity" evidence="11">
    <location>
        <begin position="65"/>
        <end position="74"/>
    </location>
</feature>
<gene>
    <name evidence="16" type="primary">LOC113738851</name>
</gene>
<organism evidence="15 16">
    <name type="scientific">Coffea arabica</name>
    <name type="common">Arabian coffee</name>
    <dbReference type="NCBI Taxonomy" id="13443"/>
    <lineage>
        <taxon>Eukaryota</taxon>
        <taxon>Viridiplantae</taxon>
        <taxon>Streptophyta</taxon>
        <taxon>Embryophyta</taxon>
        <taxon>Tracheophyta</taxon>
        <taxon>Spermatophyta</taxon>
        <taxon>Magnoliopsida</taxon>
        <taxon>eudicotyledons</taxon>
        <taxon>Gunneridae</taxon>
        <taxon>Pentapetalae</taxon>
        <taxon>asterids</taxon>
        <taxon>lamiids</taxon>
        <taxon>Gentianales</taxon>
        <taxon>Rubiaceae</taxon>
        <taxon>Ixoroideae</taxon>
        <taxon>Gardenieae complex</taxon>
        <taxon>Bertiereae - Coffeeae clade</taxon>
        <taxon>Coffeeae</taxon>
        <taxon>Coffea</taxon>
    </lineage>
</organism>
<comment type="subcellular location">
    <subcellularLocation>
        <location evidence="1">Cell membrane</location>
        <topology evidence="1">Single-pass type I membrane protein</topology>
    </subcellularLocation>
</comment>
<protein>
    <submittedName>
        <fullName evidence="16">Receptor-like protein EIX2</fullName>
    </submittedName>
</protein>
<dbReference type="InterPro" id="IPR055414">
    <property type="entry name" value="LRR_R13L4/SHOC2-like"/>
</dbReference>
<evidence type="ECO:0000256" key="10">
    <source>
        <dbReference type="ARBA" id="ARBA00023180"/>
    </source>
</evidence>
<dbReference type="PRINTS" id="PR00019">
    <property type="entry name" value="LEURICHRPT"/>
</dbReference>
<feature type="domain" description="Disease resistance R13L4/SHOC-2-like LRR" evidence="14">
    <location>
        <begin position="541"/>
        <end position="744"/>
    </location>
</feature>
<evidence type="ECO:0000256" key="9">
    <source>
        <dbReference type="ARBA" id="ARBA00023136"/>
    </source>
</evidence>
<evidence type="ECO:0000256" key="7">
    <source>
        <dbReference type="ARBA" id="ARBA00022737"/>
    </source>
</evidence>
<dbReference type="SUPFAM" id="SSF52058">
    <property type="entry name" value="L domain-like"/>
    <property type="match status" value="2"/>
</dbReference>
<keyword evidence="10" id="KW-0325">Glycoprotein</keyword>
<dbReference type="Proteomes" id="UP001652660">
    <property type="component" value="Chromosome 4c"/>
</dbReference>
<evidence type="ECO:0000256" key="4">
    <source>
        <dbReference type="ARBA" id="ARBA00022614"/>
    </source>
</evidence>
<evidence type="ECO:0000256" key="3">
    <source>
        <dbReference type="ARBA" id="ARBA00022475"/>
    </source>
</evidence>
<dbReference type="Gene3D" id="3.80.10.10">
    <property type="entry name" value="Ribonuclease Inhibitor"/>
    <property type="match status" value="3"/>
</dbReference>
<keyword evidence="7" id="KW-0677">Repeat</keyword>
<dbReference type="Pfam" id="PF13855">
    <property type="entry name" value="LRR_8"/>
    <property type="match status" value="1"/>
</dbReference>
<dbReference type="PANTHER" id="PTHR48063:SF81">
    <property type="entry name" value="LEUCINE-RICH REPEAT-CONTAINING N-TERMINAL PLANT-TYPE DOMAIN-CONTAINING PROTEIN"/>
    <property type="match status" value="1"/>
</dbReference>
<feature type="region of interest" description="Disordered" evidence="11">
    <location>
        <begin position="1"/>
        <end position="84"/>
    </location>
</feature>
<accession>A0ABM4U0S9</accession>
<evidence type="ECO:0000313" key="15">
    <source>
        <dbReference type="Proteomes" id="UP001652660"/>
    </source>
</evidence>
<dbReference type="InterPro" id="IPR003591">
    <property type="entry name" value="Leu-rich_rpt_typical-subtyp"/>
</dbReference>
<evidence type="ECO:0000259" key="14">
    <source>
        <dbReference type="Pfam" id="PF23598"/>
    </source>
</evidence>